<comment type="caution">
    <text evidence="3">The sequence shown here is derived from an EMBL/GenBank/DDBJ whole genome shotgun (WGS) entry which is preliminary data.</text>
</comment>
<evidence type="ECO:0000256" key="1">
    <source>
        <dbReference type="SAM" id="MobiDB-lite"/>
    </source>
</evidence>
<accession>A0ABU7VLB5</accession>
<reference evidence="3 4" key="1">
    <citation type="submission" date="2024-02" db="EMBL/GenBank/DDBJ databases">
        <title>A nitrogen-fixing paenibacillus bacterium.</title>
        <authorList>
            <person name="Zhang W.L."/>
            <person name="Chen S.F."/>
        </authorList>
    </citation>
    <scope>NUCLEOTIDE SEQUENCE [LARGE SCALE GENOMIC DNA]</scope>
    <source>
        <strain evidence="3 4">M1</strain>
    </source>
</reference>
<keyword evidence="3" id="KW-0067">ATP-binding</keyword>
<evidence type="ECO:0000313" key="4">
    <source>
        <dbReference type="Proteomes" id="UP001306950"/>
    </source>
</evidence>
<keyword evidence="3" id="KW-0547">Nucleotide-binding</keyword>
<evidence type="ECO:0000313" key="3">
    <source>
        <dbReference type="EMBL" id="MEF2964564.1"/>
    </source>
</evidence>
<dbReference type="GO" id="GO:0004386">
    <property type="term" value="F:helicase activity"/>
    <property type="evidence" value="ECO:0007669"/>
    <property type="project" value="UniProtKB-KW"/>
</dbReference>
<dbReference type="RefSeq" id="WP_331844785.1">
    <property type="nucleotide sequence ID" value="NZ_JAZHPZ010000001.1"/>
</dbReference>
<keyword evidence="3" id="KW-0347">Helicase</keyword>
<gene>
    <name evidence="3" type="ORF">V3851_01870</name>
</gene>
<dbReference type="EMBL" id="JAZHPZ010000001">
    <property type="protein sequence ID" value="MEF2964564.1"/>
    <property type="molecule type" value="Genomic_DNA"/>
</dbReference>
<evidence type="ECO:0000259" key="2">
    <source>
        <dbReference type="Pfam" id="PF13625"/>
    </source>
</evidence>
<organism evidence="3 4">
    <name type="scientific">Paenibacillus haidiansis</name>
    <dbReference type="NCBI Taxonomy" id="1574488"/>
    <lineage>
        <taxon>Bacteria</taxon>
        <taxon>Bacillati</taxon>
        <taxon>Bacillota</taxon>
        <taxon>Bacilli</taxon>
        <taxon>Bacillales</taxon>
        <taxon>Paenibacillaceae</taxon>
        <taxon>Paenibacillus</taxon>
    </lineage>
</organism>
<protein>
    <submittedName>
        <fullName evidence="3">Helicase-associated domain-containing protein</fullName>
    </submittedName>
</protein>
<keyword evidence="4" id="KW-1185">Reference proteome</keyword>
<name>A0ABU7VLB5_9BACL</name>
<feature type="domain" description="Helicase XPB/Ssl2 N-terminal" evidence="2">
    <location>
        <begin position="307"/>
        <end position="420"/>
    </location>
</feature>
<proteinExistence type="predicted"/>
<keyword evidence="3" id="KW-0378">Hydrolase</keyword>
<feature type="region of interest" description="Disordered" evidence="1">
    <location>
        <begin position="450"/>
        <end position="478"/>
    </location>
</feature>
<dbReference type="Pfam" id="PF13625">
    <property type="entry name" value="Helicase_C_3"/>
    <property type="match status" value="1"/>
</dbReference>
<sequence length="605" mass="67369">MIEPIFIRFAGQPFKLDRLDDAASGRVSGADLRAALPGLLRSGELAAVKKAWGEKLYYIPQSRLPMLWERLTFTPLKPYEGSVQLQKEAGPGLQIDLFRALTWIARNGLPMTAKGTVHQKSIGKLTDHLFLREEDVAGLGLQYPHREAYPPQLAVVLDLLQALGMLERERTGWALNARELTAWLDLAPETMDAVLFRELLHRYVPDEAGIQHYVYRLAQSDLREGSWYAAPEVLASLRSLGMLPAGDLPEQSRMWFKSWLDALRGFGWLDIGTEGGSDTELIRWRRRPALNLPESAKDVYGEEGTIFIQPDFEILVPPEVSFRVRWELEACCDNQTTDIMSVYRLSRASVARAAELGRPPETVLELLESRSAGVPDNVRLALLQWAGELGRTSLQTVLLLRCKDEAAADTAASLPLLAGLLERIGPRDFIVDAEQEAKVRKVLEEARLAPPKPRNAASAAPEYPRLVESGSMPEPAGLSGEYSERAWIYSGRNLGFYDPADEPPGLDELFPGWHDIPGMWRGEMRDYHDSTKRKIMQQAVDWKAKVLLRLEGKNMEFIPAAITGEAGWKASGVLFPPDQDGGAGTAAELAPECWSAMRLLTPEIS</sequence>
<dbReference type="Proteomes" id="UP001306950">
    <property type="component" value="Unassembled WGS sequence"/>
</dbReference>
<dbReference type="InterPro" id="IPR032830">
    <property type="entry name" value="XPB/Ssl2_N"/>
</dbReference>